<reference evidence="4 5" key="1">
    <citation type="submission" date="2016-10" db="EMBL/GenBank/DDBJ databases">
        <authorList>
            <person name="de Groot N.N."/>
        </authorList>
    </citation>
    <scope>NUCLEOTIDE SEQUENCE [LARGE SCALE GENOMIC DNA]</scope>
    <source>
        <strain evidence="4 5">DSM 8423</strain>
    </source>
</reference>
<protein>
    <submittedName>
        <fullName evidence="4">Predicted oxidoreductase</fullName>
    </submittedName>
</protein>
<evidence type="ECO:0000256" key="2">
    <source>
        <dbReference type="ARBA" id="ARBA00023014"/>
    </source>
</evidence>
<keyword evidence="2" id="KW-0479">Metal-binding</keyword>
<dbReference type="InterPro" id="IPR036812">
    <property type="entry name" value="NAD(P)_OxRdtase_dom_sf"/>
</dbReference>
<dbReference type="Gene3D" id="3.20.20.100">
    <property type="entry name" value="NADP-dependent oxidoreductase domain"/>
    <property type="match status" value="1"/>
</dbReference>
<keyword evidence="5" id="KW-1185">Reference proteome</keyword>
<accession>A0A1H7W4U9</accession>
<dbReference type="Proteomes" id="UP000198744">
    <property type="component" value="Unassembled WGS sequence"/>
</dbReference>
<evidence type="ECO:0000313" key="4">
    <source>
        <dbReference type="EMBL" id="SEM16511.1"/>
    </source>
</evidence>
<dbReference type="PANTHER" id="PTHR43625:SF77">
    <property type="entry name" value="ALDO-KETO REDUCTASE"/>
    <property type="match status" value="1"/>
</dbReference>
<feature type="domain" description="NADP-dependent oxidoreductase" evidence="3">
    <location>
        <begin position="63"/>
        <end position="353"/>
    </location>
</feature>
<dbReference type="GO" id="GO:0016491">
    <property type="term" value="F:oxidoreductase activity"/>
    <property type="evidence" value="ECO:0007669"/>
    <property type="project" value="UniProtKB-KW"/>
</dbReference>
<dbReference type="GO" id="GO:0051536">
    <property type="term" value="F:iron-sulfur cluster binding"/>
    <property type="evidence" value="ECO:0007669"/>
    <property type="project" value="UniProtKB-KW"/>
</dbReference>
<dbReference type="InterPro" id="IPR050791">
    <property type="entry name" value="Aldo-Keto_reductase"/>
</dbReference>
<sequence length="398" mass="43572">MKRVFTKQEENRVFSLDRREFLLAGATLAAAAMLPPIAFSAPSKKQISALPRRKLGALEVSAIGLGCMNVAWGFGPPIEKGDAIKLIRHAYDRGVTYFDSAEVYGPFLSEELVGEALAVVRNKVVMASKFGFDIGPTGEIRGLNSRPEHIRKVVEASLKRLKTDRIDLLYQHRVDPKVPIEDVAGTVKDLIQEGKVLHFGLSEAGGATIRRAHKEQTVSAIQNEYSIWTRDTEDEAIPVCEELGIGLVAWGPLGKGYLTGTIPSSATFVKTDLRSTMPRFTHEAMDANRPVVHLIERVAQRKGVKNSQIALAWLTARKPWIVPIPGTTRINHLDENIDAANVQLSEADMQEIETGFAKLTIQGARSSEAVLALIDAGARLGTSSKGTHGRSPLRKEEK</sequence>
<evidence type="ECO:0000259" key="3">
    <source>
        <dbReference type="Pfam" id="PF00248"/>
    </source>
</evidence>
<dbReference type="GO" id="GO:0005737">
    <property type="term" value="C:cytoplasm"/>
    <property type="evidence" value="ECO:0007669"/>
    <property type="project" value="TreeGrafter"/>
</dbReference>
<keyword evidence="2" id="KW-0411">Iron-sulfur</keyword>
<dbReference type="EMBL" id="FOBS01000005">
    <property type="protein sequence ID" value="SEM16511.1"/>
    <property type="molecule type" value="Genomic_DNA"/>
</dbReference>
<dbReference type="SUPFAM" id="SSF51430">
    <property type="entry name" value="NAD(P)-linked oxidoreductase"/>
    <property type="match status" value="1"/>
</dbReference>
<name>A0A1H7W4U9_9BACT</name>
<dbReference type="PANTHER" id="PTHR43625">
    <property type="entry name" value="AFLATOXIN B1 ALDEHYDE REDUCTASE"/>
    <property type="match status" value="1"/>
</dbReference>
<gene>
    <name evidence="4" type="ORF">SAMN04489760_105175</name>
</gene>
<keyword evidence="2" id="KW-0408">Iron</keyword>
<keyword evidence="1" id="KW-0560">Oxidoreductase</keyword>
<evidence type="ECO:0000256" key="1">
    <source>
        <dbReference type="ARBA" id="ARBA00023002"/>
    </source>
</evidence>
<dbReference type="AlphaFoldDB" id="A0A1H7W4U9"/>
<dbReference type="Pfam" id="PF00248">
    <property type="entry name" value="Aldo_ket_red"/>
    <property type="match status" value="1"/>
</dbReference>
<evidence type="ECO:0000313" key="5">
    <source>
        <dbReference type="Proteomes" id="UP000198744"/>
    </source>
</evidence>
<dbReference type="InterPro" id="IPR006311">
    <property type="entry name" value="TAT_signal"/>
</dbReference>
<dbReference type="InterPro" id="IPR023210">
    <property type="entry name" value="NADP_OxRdtase_dom"/>
</dbReference>
<dbReference type="STRING" id="43775.SAMN04489760_105175"/>
<dbReference type="PROSITE" id="PS51318">
    <property type="entry name" value="TAT"/>
    <property type="match status" value="1"/>
</dbReference>
<proteinExistence type="predicted"/>
<dbReference type="CDD" id="cd19078">
    <property type="entry name" value="AKR_AKR13C1_2"/>
    <property type="match status" value="1"/>
</dbReference>
<organism evidence="4 5">
    <name type="scientific">Syntrophus gentianae</name>
    <dbReference type="NCBI Taxonomy" id="43775"/>
    <lineage>
        <taxon>Bacteria</taxon>
        <taxon>Pseudomonadati</taxon>
        <taxon>Thermodesulfobacteriota</taxon>
        <taxon>Syntrophia</taxon>
        <taxon>Syntrophales</taxon>
        <taxon>Syntrophaceae</taxon>
        <taxon>Syntrophus</taxon>
    </lineage>
</organism>